<sequence>MEDITTKKYMLEYGTWTGIILVCFAIMLFFLDAHYEDSTSTQIINALIQFSGITIACLAYKKANSSKISWGETRKIGTGVSLIIAIIAIIYTYLLINVIEPGFMDKVLEISYHETLEKYPEALAEMNLNQYIENAKPYTWFTYPAILFFTIFFGFLYSLILGFIIKTKNA</sequence>
<dbReference type="InterPro" id="IPR025250">
    <property type="entry name" value="DUF4199"/>
</dbReference>
<evidence type="ECO:0000313" key="2">
    <source>
        <dbReference type="EMBL" id="SUZ84537.1"/>
    </source>
</evidence>
<accession>A0A381R3Y5</accession>
<name>A0A381R3Y5_9ZZZZ</name>
<organism evidence="2">
    <name type="scientific">marine metagenome</name>
    <dbReference type="NCBI Taxonomy" id="408172"/>
    <lineage>
        <taxon>unclassified sequences</taxon>
        <taxon>metagenomes</taxon>
        <taxon>ecological metagenomes</taxon>
    </lineage>
</organism>
<feature type="transmembrane region" description="Helical" evidence="1">
    <location>
        <begin position="141"/>
        <end position="165"/>
    </location>
</feature>
<protein>
    <recommendedName>
        <fullName evidence="3">DUF4199 domain-containing protein</fullName>
    </recommendedName>
</protein>
<feature type="transmembrane region" description="Helical" evidence="1">
    <location>
        <begin position="12"/>
        <end position="31"/>
    </location>
</feature>
<keyword evidence="1" id="KW-0812">Transmembrane</keyword>
<evidence type="ECO:0000256" key="1">
    <source>
        <dbReference type="SAM" id="Phobius"/>
    </source>
</evidence>
<dbReference type="Pfam" id="PF13858">
    <property type="entry name" value="DUF4199"/>
    <property type="match status" value="1"/>
</dbReference>
<evidence type="ECO:0008006" key="3">
    <source>
        <dbReference type="Google" id="ProtNLM"/>
    </source>
</evidence>
<feature type="transmembrane region" description="Helical" evidence="1">
    <location>
        <begin position="80"/>
        <end position="99"/>
    </location>
</feature>
<proteinExistence type="predicted"/>
<keyword evidence="1" id="KW-1133">Transmembrane helix</keyword>
<dbReference type="EMBL" id="UINC01001595">
    <property type="protein sequence ID" value="SUZ84537.1"/>
    <property type="molecule type" value="Genomic_DNA"/>
</dbReference>
<gene>
    <name evidence="2" type="ORF">METZ01_LOCUS37391</name>
</gene>
<reference evidence="2" key="1">
    <citation type="submission" date="2018-05" db="EMBL/GenBank/DDBJ databases">
        <authorList>
            <person name="Lanie J.A."/>
            <person name="Ng W.-L."/>
            <person name="Kazmierczak K.M."/>
            <person name="Andrzejewski T.M."/>
            <person name="Davidsen T.M."/>
            <person name="Wayne K.J."/>
            <person name="Tettelin H."/>
            <person name="Glass J.I."/>
            <person name="Rusch D."/>
            <person name="Podicherti R."/>
            <person name="Tsui H.-C.T."/>
            <person name="Winkler M.E."/>
        </authorList>
    </citation>
    <scope>NUCLEOTIDE SEQUENCE</scope>
</reference>
<dbReference type="AlphaFoldDB" id="A0A381R3Y5"/>
<keyword evidence="1" id="KW-0472">Membrane</keyword>
<feature type="transmembrane region" description="Helical" evidence="1">
    <location>
        <begin position="43"/>
        <end position="60"/>
    </location>
</feature>